<feature type="chain" id="PRO_5001603922" evidence="2">
    <location>
        <begin position="20"/>
        <end position="446"/>
    </location>
</feature>
<gene>
    <name evidence="3" type="ORF">PFL1_05474</name>
</gene>
<proteinExistence type="predicted"/>
<evidence type="ECO:0000313" key="3">
    <source>
        <dbReference type="EMBL" id="EPQ26839.1"/>
    </source>
</evidence>
<feature type="compositionally biased region" description="Basic and acidic residues" evidence="1">
    <location>
        <begin position="340"/>
        <end position="360"/>
    </location>
</feature>
<feature type="compositionally biased region" description="Gly residues" evidence="1">
    <location>
        <begin position="275"/>
        <end position="292"/>
    </location>
</feature>
<feature type="compositionally biased region" description="Polar residues" evidence="1">
    <location>
        <begin position="265"/>
        <end position="274"/>
    </location>
</feature>
<dbReference type="GeneID" id="19319564"/>
<reference evidence="3 4" key="1">
    <citation type="journal article" date="2013" name="Plant Cell">
        <title>The transition from a phytopathogenic smut ancestor to an anamorphic biocontrol agent deciphered by comparative whole-genome analysis.</title>
        <authorList>
            <person name="Lefebvre F."/>
            <person name="Joly D.L."/>
            <person name="Labbe C."/>
            <person name="Teichmann B."/>
            <person name="Linning R."/>
            <person name="Belzile F."/>
            <person name="Bakkeren G."/>
            <person name="Belanger R.R."/>
        </authorList>
    </citation>
    <scope>NUCLEOTIDE SEQUENCE [LARGE SCALE GENOMIC DNA]</scope>
    <source>
        <strain evidence="3 4">PF-1</strain>
    </source>
</reference>
<feature type="region of interest" description="Disordered" evidence="1">
    <location>
        <begin position="336"/>
        <end position="446"/>
    </location>
</feature>
<evidence type="ECO:0000256" key="1">
    <source>
        <dbReference type="SAM" id="MobiDB-lite"/>
    </source>
</evidence>
<feature type="compositionally biased region" description="Polar residues" evidence="1">
    <location>
        <begin position="401"/>
        <end position="410"/>
    </location>
</feature>
<organism evidence="3 4">
    <name type="scientific">Pseudozyma flocculosa PF-1</name>
    <dbReference type="NCBI Taxonomy" id="1277687"/>
    <lineage>
        <taxon>Eukaryota</taxon>
        <taxon>Fungi</taxon>
        <taxon>Dikarya</taxon>
        <taxon>Basidiomycota</taxon>
        <taxon>Ustilaginomycotina</taxon>
        <taxon>Ustilaginomycetes</taxon>
        <taxon>Ustilaginales</taxon>
        <taxon>Ustilaginaceae</taxon>
        <taxon>Pseudozyma</taxon>
    </lineage>
</organism>
<sequence length="446" mass="47712">MKLSIALVATAIAVGSVAATTKDCNTGACCFQLPDELEIKGGNATNKGGYYQLDDGKCTLHTKKGGHKVVTYKTSNGKCKSVSHQHGLRVTSSGHHKQEGKTCTGKGQFSIENWDSWFKNSAFNSQSFSYSTDVNSKGEQFSGGSYYNGNGNGYSAGQTQSYEKNKGNRHVSATSSSSSYSNSEGDNHKWATPGGGAGTGGYFNNQQGSKSSFNKDVDVSHSYGSGSKSGQAWAGNDGYGNGGAAYRYGQNQQGGSDYYKHHTDGYTQQDSKNSGQGGIEVGPGGLYAGGKLQGDRSSKTHYRDSESDGQHSSKSWNNGQGVAVYNDQGQVIGYQQSDKGSADHSKHHSESTAYDAKSHDSSYIGGEASPDGIHGSAGKHHSDSQYYAKNTHDDQSDNYKDQQQYKTPNGSGYRWKEGHSSSWKDSHVEQWQSNSQDQKAKIDAGN</sequence>
<feature type="compositionally biased region" description="Basic and acidic residues" evidence="1">
    <location>
        <begin position="293"/>
        <end position="311"/>
    </location>
</feature>
<feature type="compositionally biased region" description="Low complexity" evidence="1">
    <location>
        <begin position="172"/>
        <end position="183"/>
    </location>
</feature>
<protein>
    <submittedName>
        <fullName evidence="3">Uncharacterized protein</fullName>
    </submittedName>
</protein>
<accession>A0A061H3D8</accession>
<feature type="region of interest" description="Disordered" evidence="1">
    <location>
        <begin position="83"/>
        <end position="102"/>
    </location>
</feature>
<name>A0A061H3D8_9BASI</name>
<dbReference type="Proteomes" id="UP000053664">
    <property type="component" value="Unassembled WGS sequence"/>
</dbReference>
<feature type="region of interest" description="Disordered" evidence="1">
    <location>
        <begin position="156"/>
        <end position="232"/>
    </location>
</feature>
<dbReference type="HOGENOM" id="CLU_614125_0_0_1"/>
<evidence type="ECO:0000313" key="4">
    <source>
        <dbReference type="Proteomes" id="UP000053664"/>
    </source>
</evidence>
<feature type="compositionally biased region" description="Basic and acidic residues" evidence="1">
    <location>
        <begin position="390"/>
        <end position="400"/>
    </location>
</feature>
<evidence type="ECO:0000256" key="2">
    <source>
        <dbReference type="SAM" id="SignalP"/>
    </source>
</evidence>
<dbReference type="AlphaFoldDB" id="A0A061H3D8"/>
<feature type="compositionally biased region" description="Basic and acidic residues" evidence="1">
    <location>
        <begin position="414"/>
        <end position="428"/>
    </location>
</feature>
<dbReference type="RefSeq" id="XP_007881201.1">
    <property type="nucleotide sequence ID" value="XM_007883010.1"/>
</dbReference>
<feature type="signal peptide" evidence="2">
    <location>
        <begin position="1"/>
        <end position="19"/>
    </location>
</feature>
<dbReference type="EMBL" id="KE361642">
    <property type="protein sequence ID" value="EPQ26839.1"/>
    <property type="molecule type" value="Genomic_DNA"/>
</dbReference>
<feature type="compositionally biased region" description="Polar residues" evidence="1">
    <location>
        <begin position="202"/>
        <end position="212"/>
    </location>
</feature>
<dbReference type="KEGG" id="pfp:PFL1_05474"/>
<keyword evidence="2" id="KW-0732">Signal</keyword>
<feature type="region of interest" description="Disordered" evidence="1">
    <location>
        <begin position="253"/>
        <end position="321"/>
    </location>
</feature>